<dbReference type="VEuPathDB" id="GiardiaDB:GMRT_11116"/>
<keyword evidence="1" id="KW-0175">Coiled coil</keyword>
<proteinExistence type="predicted"/>
<organism evidence="2 3">
    <name type="scientific">Giardia muris</name>
    <dbReference type="NCBI Taxonomy" id="5742"/>
    <lineage>
        <taxon>Eukaryota</taxon>
        <taxon>Metamonada</taxon>
        <taxon>Diplomonadida</taxon>
        <taxon>Hexamitidae</taxon>
        <taxon>Giardiinae</taxon>
        <taxon>Giardia</taxon>
    </lineage>
</organism>
<reference evidence="2 3" key="1">
    <citation type="submission" date="2019-05" db="EMBL/GenBank/DDBJ databases">
        <title>The compact genome of Giardia muris reveals important steps in the evolution of intestinal protozoan parasites.</title>
        <authorList>
            <person name="Xu F."/>
            <person name="Jimenez-Gonzalez A."/>
            <person name="Einarsson E."/>
            <person name="Astvaldsson A."/>
            <person name="Peirasmaki D."/>
            <person name="Eckmann L."/>
            <person name="Andersson J.O."/>
            <person name="Svard S.G."/>
            <person name="Jerlstrom-Hultqvist J."/>
        </authorList>
    </citation>
    <scope>NUCLEOTIDE SEQUENCE [LARGE SCALE GENOMIC DNA]</scope>
    <source>
        <strain evidence="2 3">Roberts-Thomson</strain>
    </source>
</reference>
<name>A0A4Z1T8V1_GIAMU</name>
<accession>A0A4Z1T8V1</accession>
<dbReference type="EMBL" id="VDLU01000002">
    <property type="protein sequence ID" value="TNJ28941.1"/>
    <property type="molecule type" value="Genomic_DNA"/>
</dbReference>
<sequence length="465" mass="50932">MICSVCSVPFSFADYCPQDACKAVLETSTTAIPSDVPTLDSIQYICTACYFTLHKALSESLDGLEAEVTILRKQDTERIHPKSMATSQRTLTEIQAERAAIDAEIESLVAQLLPSEESSKDEQCTWCTSQDFRPLPNRPSTALPFFDFDESTAQINGFSLLLTTSTRGQTGKEATGMMAADSAHTYHNNSSNSSSTKSIKLSEQLTGFDSINAALAELSLCAYIMYQISLGGALQCATSRLSYSTRIYSEEAKVSDDTGEGDTDLTPKPAHFSITIRSWLFPALPAPIAFYWPDGVTPDVLSTREKLDMKGLKCLCSLLVEKAGPAKKLWSSVRHKDNFSMGLAILTAYVLELYMLCGLRAPCAASVDVKLLNAFNNSTSIDYYYAHLPDAFAILKTKPFPSTPAQCAELNITITKDDRAPVTLDTLPPVHPNANSDGWNGFAFKLIVLVKPIYSHLWTRIVSLQ</sequence>
<evidence type="ECO:0000313" key="3">
    <source>
        <dbReference type="Proteomes" id="UP000315496"/>
    </source>
</evidence>
<gene>
    <name evidence="2" type="ORF">GMRT_11116</name>
</gene>
<evidence type="ECO:0000313" key="2">
    <source>
        <dbReference type="EMBL" id="TNJ28941.1"/>
    </source>
</evidence>
<protein>
    <submittedName>
        <fullName evidence="2">Uncharacterized protein</fullName>
    </submittedName>
</protein>
<feature type="coiled-coil region" evidence="1">
    <location>
        <begin position="54"/>
        <end position="111"/>
    </location>
</feature>
<evidence type="ECO:0000256" key="1">
    <source>
        <dbReference type="SAM" id="Coils"/>
    </source>
</evidence>
<keyword evidence="3" id="KW-1185">Reference proteome</keyword>
<comment type="caution">
    <text evidence="2">The sequence shown here is derived from an EMBL/GenBank/DDBJ whole genome shotgun (WGS) entry which is preliminary data.</text>
</comment>
<dbReference type="AlphaFoldDB" id="A0A4Z1T8V1"/>
<dbReference type="Proteomes" id="UP000315496">
    <property type="component" value="Chromosome 2"/>
</dbReference>